<feature type="transmembrane region" description="Helical" evidence="6">
    <location>
        <begin position="45"/>
        <end position="64"/>
    </location>
</feature>
<evidence type="ECO:0000313" key="7">
    <source>
        <dbReference type="EMBL" id="KAK9758204.1"/>
    </source>
</evidence>
<reference evidence="7" key="1">
    <citation type="submission" date="2024-03" db="EMBL/GenBank/DDBJ databases">
        <title>WGS assembly of Saponaria officinalis var. Norfolk2.</title>
        <authorList>
            <person name="Jenkins J."/>
            <person name="Shu S."/>
            <person name="Grimwood J."/>
            <person name="Barry K."/>
            <person name="Goodstein D."/>
            <person name="Schmutz J."/>
            <person name="Leebens-Mack J."/>
            <person name="Osbourn A."/>
        </authorList>
    </citation>
    <scope>NUCLEOTIDE SEQUENCE [LARGE SCALE GENOMIC DNA]</scope>
    <source>
        <strain evidence="7">JIC</strain>
    </source>
</reference>
<dbReference type="Pfam" id="PF05078">
    <property type="entry name" value="DUF679"/>
    <property type="match status" value="1"/>
</dbReference>
<comment type="caution">
    <text evidence="7">The sequence shown here is derived from an EMBL/GenBank/DDBJ whole genome shotgun (WGS) entry which is preliminary data.</text>
</comment>
<dbReference type="PANTHER" id="PTHR31621:SF37">
    <property type="entry name" value="OS01G0882400 PROTEIN"/>
    <property type="match status" value="1"/>
</dbReference>
<dbReference type="GO" id="GO:0010256">
    <property type="term" value="P:endomembrane system organization"/>
    <property type="evidence" value="ECO:0007669"/>
    <property type="project" value="TreeGrafter"/>
</dbReference>
<sequence>MDDSINAALLETAESGNTGYLKDDDIDEAHCMYILNAILSGTARLNILLPSFTILAFSIFAPLLTNDGKCDNLDRWLMGGFWAVCAVSCIFFSITDSFRGMNGRLYYGVATVKGIWAFNGGRKKPLLPSDYKLRWSDLFHTSLSVIAFLTFAALHNDVQGCYYPGIPRKVTNTVPLVVGFIVSVLFVVFPPRRRGIGYPFLLQRDSLYSRP</sequence>
<evidence type="ECO:0000256" key="2">
    <source>
        <dbReference type="ARBA" id="ARBA00008707"/>
    </source>
</evidence>
<feature type="transmembrane region" description="Helical" evidence="6">
    <location>
        <begin position="76"/>
        <end position="94"/>
    </location>
</feature>
<dbReference type="GO" id="GO:0005737">
    <property type="term" value="C:cytoplasm"/>
    <property type="evidence" value="ECO:0007669"/>
    <property type="project" value="UniProtKB-ARBA"/>
</dbReference>
<evidence type="ECO:0000256" key="5">
    <source>
        <dbReference type="ARBA" id="ARBA00023136"/>
    </source>
</evidence>
<evidence type="ECO:0000256" key="3">
    <source>
        <dbReference type="ARBA" id="ARBA00022692"/>
    </source>
</evidence>
<keyword evidence="3 6" id="KW-0812">Transmembrane</keyword>
<accession>A0AAW1NIX5</accession>
<dbReference type="InterPro" id="IPR007770">
    <property type="entry name" value="DMP"/>
</dbReference>
<dbReference type="PANTHER" id="PTHR31621">
    <property type="entry name" value="PROTEIN DMP3"/>
    <property type="match status" value="1"/>
</dbReference>
<gene>
    <name evidence="7" type="ORF">RND81_01G215300</name>
</gene>
<feature type="transmembrane region" description="Helical" evidence="6">
    <location>
        <begin position="174"/>
        <end position="191"/>
    </location>
</feature>
<keyword evidence="8" id="KW-1185">Reference proteome</keyword>
<keyword evidence="4 6" id="KW-1133">Transmembrane helix</keyword>
<proteinExistence type="inferred from homology"/>
<evidence type="ECO:0000256" key="1">
    <source>
        <dbReference type="ARBA" id="ARBA00004141"/>
    </source>
</evidence>
<organism evidence="7 8">
    <name type="scientific">Saponaria officinalis</name>
    <name type="common">Common soapwort</name>
    <name type="synonym">Lychnis saponaria</name>
    <dbReference type="NCBI Taxonomy" id="3572"/>
    <lineage>
        <taxon>Eukaryota</taxon>
        <taxon>Viridiplantae</taxon>
        <taxon>Streptophyta</taxon>
        <taxon>Embryophyta</taxon>
        <taxon>Tracheophyta</taxon>
        <taxon>Spermatophyta</taxon>
        <taxon>Magnoliopsida</taxon>
        <taxon>eudicotyledons</taxon>
        <taxon>Gunneridae</taxon>
        <taxon>Pentapetalae</taxon>
        <taxon>Caryophyllales</taxon>
        <taxon>Caryophyllaceae</taxon>
        <taxon>Caryophylleae</taxon>
        <taxon>Saponaria</taxon>
    </lineage>
</organism>
<dbReference type="AlphaFoldDB" id="A0AAW1NIX5"/>
<protein>
    <submittedName>
        <fullName evidence="7">Uncharacterized protein</fullName>
    </submittedName>
</protein>
<dbReference type="Proteomes" id="UP001443914">
    <property type="component" value="Unassembled WGS sequence"/>
</dbReference>
<evidence type="ECO:0000256" key="6">
    <source>
        <dbReference type="SAM" id="Phobius"/>
    </source>
</evidence>
<evidence type="ECO:0000256" key="4">
    <source>
        <dbReference type="ARBA" id="ARBA00022989"/>
    </source>
</evidence>
<comment type="similarity">
    <text evidence="2">Belongs to the plant DMP1 protein family.</text>
</comment>
<feature type="transmembrane region" description="Helical" evidence="6">
    <location>
        <begin position="133"/>
        <end position="154"/>
    </location>
</feature>
<dbReference type="GO" id="GO:0016020">
    <property type="term" value="C:membrane"/>
    <property type="evidence" value="ECO:0007669"/>
    <property type="project" value="UniProtKB-SubCell"/>
</dbReference>
<evidence type="ECO:0000313" key="8">
    <source>
        <dbReference type="Proteomes" id="UP001443914"/>
    </source>
</evidence>
<name>A0AAW1NIX5_SAPOF</name>
<dbReference type="EMBL" id="JBDFQZ010000001">
    <property type="protein sequence ID" value="KAK9758204.1"/>
    <property type="molecule type" value="Genomic_DNA"/>
</dbReference>
<keyword evidence="5 6" id="KW-0472">Membrane</keyword>
<comment type="subcellular location">
    <subcellularLocation>
        <location evidence="1">Membrane</location>
        <topology evidence="1">Multi-pass membrane protein</topology>
    </subcellularLocation>
</comment>